<evidence type="ECO:0000256" key="2">
    <source>
        <dbReference type="ARBA" id="ARBA00022485"/>
    </source>
</evidence>
<keyword evidence="2" id="KW-0004">4Fe-4S</keyword>
<evidence type="ECO:0000313" key="7">
    <source>
        <dbReference type="EMBL" id="GAH26039.1"/>
    </source>
</evidence>
<comment type="caution">
    <text evidence="7">The sequence shown here is derived from an EMBL/GenBank/DDBJ whole genome shotgun (WGS) entry which is preliminary data.</text>
</comment>
<dbReference type="PANTHER" id="PTHR30352:SF4">
    <property type="entry name" value="PYRUVATE FORMATE-LYASE 2-ACTIVATING ENZYME"/>
    <property type="match status" value="1"/>
</dbReference>
<dbReference type="GO" id="GO:0051539">
    <property type="term" value="F:4 iron, 4 sulfur cluster binding"/>
    <property type="evidence" value="ECO:0007669"/>
    <property type="project" value="UniProtKB-KW"/>
</dbReference>
<dbReference type="Gene3D" id="3.80.30.10">
    <property type="entry name" value="pyruvate-formate lyase- activating enzyme"/>
    <property type="match status" value="1"/>
</dbReference>
<keyword evidence="3" id="KW-0949">S-adenosyl-L-methionine</keyword>
<keyword evidence="6" id="KW-0411">Iron-sulfur</keyword>
<dbReference type="EMBL" id="BARU01002266">
    <property type="protein sequence ID" value="GAH26039.1"/>
    <property type="molecule type" value="Genomic_DNA"/>
</dbReference>
<keyword evidence="5" id="KW-0408">Iron</keyword>
<proteinExistence type="predicted"/>
<sequence>EKVILYTDFFLYDIKHMDPKVHKQYIGVDNQLILLNLEKLAKKAMIIMRTPVIPGFNDTETDINDIAQYVAKLGINELNLLPYQNYGRYKYNLLGRDYPFKNDKILDKEDVNKLRTVVIKQGLKVKIGG</sequence>
<dbReference type="InterPro" id="IPR034457">
    <property type="entry name" value="Organic_radical-activating"/>
</dbReference>
<gene>
    <name evidence="7" type="ORF">S03H2_05434</name>
</gene>
<evidence type="ECO:0000256" key="4">
    <source>
        <dbReference type="ARBA" id="ARBA00022723"/>
    </source>
</evidence>
<evidence type="ECO:0000256" key="1">
    <source>
        <dbReference type="ARBA" id="ARBA00001966"/>
    </source>
</evidence>
<accession>X1F9I7</accession>
<dbReference type="PANTHER" id="PTHR30352">
    <property type="entry name" value="PYRUVATE FORMATE-LYASE-ACTIVATING ENZYME"/>
    <property type="match status" value="1"/>
</dbReference>
<dbReference type="InterPro" id="IPR058240">
    <property type="entry name" value="rSAM_sf"/>
</dbReference>
<dbReference type="SUPFAM" id="SSF102114">
    <property type="entry name" value="Radical SAM enzymes"/>
    <property type="match status" value="1"/>
</dbReference>
<reference evidence="7" key="1">
    <citation type="journal article" date="2014" name="Front. Microbiol.">
        <title>High frequency of phylogenetically diverse reductive dehalogenase-homologous genes in deep subseafloor sedimentary metagenomes.</title>
        <authorList>
            <person name="Kawai M."/>
            <person name="Futagami T."/>
            <person name="Toyoda A."/>
            <person name="Takaki Y."/>
            <person name="Nishi S."/>
            <person name="Hori S."/>
            <person name="Arai W."/>
            <person name="Tsubouchi T."/>
            <person name="Morono Y."/>
            <person name="Uchiyama I."/>
            <person name="Ito T."/>
            <person name="Fujiyama A."/>
            <person name="Inagaki F."/>
            <person name="Takami H."/>
        </authorList>
    </citation>
    <scope>NUCLEOTIDE SEQUENCE</scope>
    <source>
        <strain evidence="7">Expedition CK06-06</strain>
    </source>
</reference>
<comment type="cofactor">
    <cofactor evidence="1">
        <name>[4Fe-4S] cluster</name>
        <dbReference type="ChEBI" id="CHEBI:49883"/>
    </cofactor>
</comment>
<feature type="non-terminal residue" evidence="7">
    <location>
        <position position="1"/>
    </location>
</feature>
<evidence type="ECO:0000256" key="6">
    <source>
        <dbReference type="ARBA" id="ARBA00023014"/>
    </source>
</evidence>
<evidence type="ECO:0000256" key="5">
    <source>
        <dbReference type="ARBA" id="ARBA00023004"/>
    </source>
</evidence>
<organism evidence="7">
    <name type="scientific">marine sediment metagenome</name>
    <dbReference type="NCBI Taxonomy" id="412755"/>
    <lineage>
        <taxon>unclassified sequences</taxon>
        <taxon>metagenomes</taxon>
        <taxon>ecological metagenomes</taxon>
    </lineage>
</organism>
<evidence type="ECO:0008006" key="8">
    <source>
        <dbReference type="Google" id="ProtNLM"/>
    </source>
</evidence>
<name>X1F9I7_9ZZZZ</name>
<protein>
    <recommendedName>
        <fullName evidence="8">Radical SAM core domain-containing protein</fullName>
    </recommendedName>
</protein>
<evidence type="ECO:0000256" key="3">
    <source>
        <dbReference type="ARBA" id="ARBA00022691"/>
    </source>
</evidence>
<dbReference type="GO" id="GO:0046872">
    <property type="term" value="F:metal ion binding"/>
    <property type="evidence" value="ECO:0007669"/>
    <property type="project" value="UniProtKB-KW"/>
</dbReference>
<keyword evidence="4" id="KW-0479">Metal-binding</keyword>
<dbReference type="AlphaFoldDB" id="X1F9I7"/>